<dbReference type="EMBL" id="JEMC01003104">
    <property type="protein sequence ID" value="KYF83633.1"/>
    <property type="molecule type" value="Genomic_DNA"/>
</dbReference>
<evidence type="ECO:0000313" key="1">
    <source>
        <dbReference type="EMBL" id="KYF83633.1"/>
    </source>
</evidence>
<dbReference type="AlphaFoldDB" id="A0A150RTZ5"/>
<organism evidence="1 2">
    <name type="scientific">Sorangium cellulosum</name>
    <name type="common">Polyangium cellulosum</name>
    <dbReference type="NCBI Taxonomy" id="56"/>
    <lineage>
        <taxon>Bacteria</taxon>
        <taxon>Pseudomonadati</taxon>
        <taxon>Myxococcota</taxon>
        <taxon>Polyangia</taxon>
        <taxon>Polyangiales</taxon>
        <taxon>Polyangiaceae</taxon>
        <taxon>Sorangium</taxon>
    </lineage>
</organism>
<accession>A0A150RTZ5</accession>
<gene>
    <name evidence="1" type="ORF">BE18_02690</name>
</gene>
<dbReference type="Proteomes" id="UP000075515">
    <property type="component" value="Unassembled WGS sequence"/>
</dbReference>
<reference evidence="1 2" key="1">
    <citation type="submission" date="2014-02" db="EMBL/GenBank/DDBJ databases">
        <title>The small core and large imbalanced accessory genome model reveals a collaborative survival strategy of Sorangium cellulosum strains in nature.</title>
        <authorList>
            <person name="Han K."/>
            <person name="Peng R."/>
            <person name="Blom J."/>
            <person name="Li Y.-Z."/>
        </authorList>
    </citation>
    <scope>NUCLEOTIDE SEQUENCE [LARGE SCALE GENOMIC DNA]</scope>
    <source>
        <strain evidence="1 2">So0149</strain>
    </source>
</reference>
<protein>
    <submittedName>
        <fullName evidence="1">Uncharacterized protein</fullName>
    </submittedName>
</protein>
<proteinExistence type="predicted"/>
<sequence>MASRSPEISVELTLKPGSSAVKTCKERGPLPPPSLASSLLHADTDIACAVRSAVPIKDFMSVFMRIVSR</sequence>
<comment type="caution">
    <text evidence="1">The sequence shown here is derived from an EMBL/GenBank/DDBJ whole genome shotgun (WGS) entry which is preliminary data.</text>
</comment>
<evidence type="ECO:0000313" key="2">
    <source>
        <dbReference type="Proteomes" id="UP000075515"/>
    </source>
</evidence>
<name>A0A150RTZ5_SORCE</name>